<dbReference type="EMBL" id="QFVT01000004">
    <property type="protein sequence ID" value="PYC48161.1"/>
    <property type="molecule type" value="Genomic_DNA"/>
</dbReference>
<keyword evidence="13" id="KW-0500">Molybdenum</keyword>
<evidence type="ECO:0000256" key="8">
    <source>
        <dbReference type="ARBA" id="ARBA00023245"/>
    </source>
</evidence>
<feature type="binding site" evidence="13">
    <location>
        <position position="41"/>
    </location>
    <ligand>
        <name>molybdate</name>
        <dbReference type="ChEBI" id="CHEBI:36264"/>
    </ligand>
</feature>
<evidence type="ECO:0000313" key="16">
    <source>
        <dbReference type="Proteomes" id="UP000248012"/>
    </source>
</evidence>
<keyword evidence="5 13" id="KW-0479">Metal-binding</keyword>
<feature type="binding site" evidence="13">
    <location>
        <position position="179"/>
    </location>
    <ligand>
        <name>molybdate</name>
        <dbReference type="ChEBI" id="CHEBI:36264"/>
    </ligand>
</feature>
<dbReference type="GO" id="GO:0005886">
    <property type="term" value="C:plasma membrane"/>
    <property type="evidence" value="ECO:0007669"/>
    <property type="project" value="UniProtKB-SubCell"/>
</dbReference>
<dbReference type="AlphaFoldDB" id="A0A2V4MN52"/>
<comment type="subunit">
    <text evidence="10">The complex is composed of two ATP-binding proteins (ModC), two transmembrane proteins (ModB) and a solute-binding protein (ModA).</text>
</comment>
<feature type="signal peptide" evidence="14">
    <location>
        <begin position="1"/>
        <end position="26"/>
    </location>
</feature>
<dbReference type="PIRSF" id="PIRSF004846">
    <property type="entry name" value="ModA"/>
    <property type="match status" value="1"/>
</dbReference>
<comment type="caution">
    <text evidence="15">The sequence shown here is derived from an EMBL/GenBank/DDBJ whole genome shotgun (WGS) entry which is preliminary data.</text>
</comment>
<accession>A0A2V4MN52</accession>
<keyword evidence="16" id="KW-1185">Reference proteome</keyword>
<evidence type="ECO:0000256" key="11">
    <source>
        <dbReference type="ARBA" id="ARBA00073171"/>
    </source>
</evidence>
<keyword evidence="3" id="KW-0813">Transport</keyword>
<gene>
    <name evidence="15" type="primary">modA</name>
    <name evidence="15" type="ORF">DI396_08465</name>
</gene>
<name>A0A2V4MN52_9RHOB</name>
<dbReference type="GO" id="GO:0030973">
    <property type="term" value="F:molybdate ion binding"/>
    <property type="evidence" value="ECO:0007669"/>
    <property type="project" value="TreeGrafter"/>
</dbReference>
<keyword evidence="7" id="KW-0472">Membrane</keyword>
<evidence type="ECO:0000256" key="2">
    <source>
        <dbReference type="ARBA" id="ARBA00009175"/>
    </source>
</evidence>
<feature type="binding site" evidence="13">
    <location>
        <position position="68"/>
    </location>
    <ligand>
        <name>molybdate</name>
        <dbReference type="ChEBI" id="CHEBI:36264"/>
    </ligand>
</feature>
<feature type="chain" id="PRO_5016085976" description="Molybdate-binding protein ModA" evidence="14">
    <location>
        <begin position="27"/>
        <end position="260"/>
    </location>
</feature>
<dbReference type="PANTHER" id="PTHR30632">
    <property type="entry name" value="MOLYBDATE-BINDING PERIPLASMIC PROTEIN"/>
    <property type="match status" value="1"/>
</dbReference>
<dbReference type="NCBIfam" id="TIGR01256">
    <property type="entry name" value="modA"/>
    <property type="match status" value="1"/>
</dbReference>
<evidence type="ECO:0000256" key="3">
    <source>
        <dbReference type="ARBA" id="ARBA00022448"/>
    </source>
</evidence>
<keyword evidence="8" id="KW-0826">Tungsten</keyword>
<comment type="function">
    <text evidence="9">Involved in the transport of molybdenum into the cell. Part of the binding-protein-dependent transport system ModABCD.</text>
</comment>
<comment type="subcellular location">
    <subcellularLocation>
        <location evidence="1">Cell membrane</location>
    </subcellularLocation>
</comment>
<dbReference type="PANTHER" id="PTHR30632:SF17">
    <property type="entry name" value="MOLYBDATE-BINDING PROTEIN MODA"/>
    <property type="match status" value="1"/>
</dbReference>
<dbReference type="SUPFAM" id="SSF53850">
    <property type="entry name" value="Periplasmic binding protein-like II"/>
    <property type="match status" value="1"/>
</dbReference>
<dbReference type="FunFam" id="3.40.190.10:FF:000030">
    <property type="entry name" value="Molybdate ABC transporter substrate-binding protein"/>
    <property type="match status" value="1"/>
</dbReference>
<dbReference type="Proteomes" id="UP000248012">
    <property type="component" value="Unassembled WGS sequence"/>
</dbReference>
<dbReference type="Gene3D" id="3.40.190.10">
    <property type="entry name" value="Periplasmic binding protein-like II"/>
    <property type="match status" value="2"/>
</dbReference>
<dbReference type="OrthoDB" id="9785015at2"/>
<comment type="similarity">
    <text evidence="2">Belongs to the bacterial solute-binding protein ModA family.</text>
</comment>
<evidence type="ECO:0000256" key="5">
    <source>
        <dbReference type="ARBA" id="ARBA00022723"/>
    </source>
</evidence>
<dbReference type="GO" id="GO:0046872">
    <property type="term" value="F:metal ion binding"/>
    <property type="evidence" value="ECO:0007669"/>
    <property type="project" value="UniProtKB-KW"/>
</dbReference>
<evidence type="ECO:0000256" key="6">
    <source>
        <dbReference type="ARBA" id="ARBA00022729"/>
    </source>
</evidence>
<dbReference type="Pfam" id="PF13531">
    <property type="entry name" value="SBP_bac_11"/>
    <property type="match status" value="1"/>
</dbReference>
<proteinExistence type="inferred from homology"/>
<evidence type="ECO:0000256" key="1">
    <source>
        <dbReference type="ARBA" id="ARBA00004236"/>
    </source>
</evidence>
<evidence type="ECO:0000256" key="7">
    <source>
        <dbReference type="ARBA" id="ARBA00023136"/>
    </source>
</evidence>
<evidence type="ECO:0000256" key="9">
    <source>
        <dbReference type="ARBA" id="ARBA00056002"/>
    </source>
</evidence>
<evidence type="ECO:0000256" key="4">
    <source>
        <dbReference type="ARBA" id="ARBA00022475"/>
    </source>
</evidence>
<dbReference type="GO" id="GO:0015689">
    <property type="term" value="P:molybdate ion transport"/>
    <property type="evidence" value="ECO:0007669"/>
    <property type="project" value="InterPro"/>
</dbReference>
<evidence type="ECO:0000256" key="12">
    <source>
        <dbReference type="ARBA" id="ARBA00078141"/>
    </source>
</evidence>
<feature type="binding site" evidence="13">
    <location>
        <position position="197"/>
    </location>
    <ligand>
        <name>molybdate</name>
        <dbReference type="ChEBI" id="CHEBI:36264"/>
    </ligand>
</feature>
<keyword evidence="4" id="KW-1003">Cell membrane</keyword>
<evidence type="ECO:0000256" key="14">
    <source>
        <dbReference type="SAM" id="SignalP"/>
    </source>
</evidence>
<evidence type="ECO:0000256" key="13">
    <source>
        <dbReference type="PIRSR" id="PIRSR004846-1"/>
    </source>
</evidence>
<keyword evidence="6 14" id="KW-0732">Signal</keyword>
<reference evidence="15 16" key="1">
    <citation type="submission" date="2018-05" db="EMBL/GenBank/DDBJ databases">
        <title>Oceanovita maritima gen. nov., sp. nov., a marine bacterium in the family Rhodobacteraceae isolated from surface seawater of Lundu port Xiamen, China.</title>
        <authorList>
            <person name="Hetharua B.H."/>
            <person name="Min D."/>
            <person name="Liao H."/>
            <person name="Tian Y."/>
        </authorList>
    </citation>
    <scope>NUCLEOTIDE SEQUENCE [LARGE SCALE GENOMIC DNA]</scope>
    <source>
        <strain evidence="15 16">FSX-11</strain>
    </source>
</reference>
<dbReference type="GO" id="GO:0030288">
    <property type="term" value="C:outer membrane-bounded periplasmic space"/>
    <property type="evidence" value="ECO:0007669"/>
    <property type="project" value="TreeGrafter"/>
</dbReference>
<sequence length="260" mass="27212">MIRRTLALLCRAALVASLLSPLGARATVAEVPRITVFAAASLMTALDEVARAYEAQSDSNITLSFAGSSTLAQQIRLGAPADLFISANTAWMDRIDAEDRIAPGTRFDLLGNQMVLVAPAGHAPVTIDENLDLESLLKGGRLAMALVNAVPAGIYGKAALEHFGLWDSIAPQVAQTDNVRAALALVAAGAAPLGITYATDAAADPRVTVIATFPVAAHPAITYPAAALNDRPDTLDFLAYLRSAAAHAVFMRHGFSRAEQ</sequence>
<dbReference type="InterPro" id="IPR050682">
    <property type="entry name" value="ModA/WtpA"/>
</dbReference>
<dbReference type="InterPro" id="IPR005950">
    <property type="entry name" value="ModA"/>
</dbReference>
<feature type="binding site" evidence="13">
    <location>
        <position position="152"/>
    </location>
    <ligand>
        <name>molybdate</name>
        <dbReference type="ChEBI" id="CHEBI:36264"/>
    </ligand>
</feature>
<protein>
    <recommendedName>
        <fullName evidence="11">Molybdate-binding protein ModA</fullName>
    </recommendedName>
    <alternativeName>
        <fullName evidence="12">Molybdate/tungstate-binding protein ModA</fullName>
    </alternativeName>
</protein>
<evidence type="ECO:0000313" key="15">
    <source>
        <dbReference type="EMBL" id="PYC48161.1"/>
    </source>
</evidence>
<evidence type="ECO:0000256" key="10">
    <source>
        <dbReference type="ARBA" id="ARBA00062515"/>
    </source>
</evidence>
<dbReference type="RefSeq" id="WP_110795812.1">
    <property type="nucleotide sequence ID" value="NZ_KZ826483.1"/>
</dbReference>
<organism evidence="15 16">
    <name type="scientific">Litorivita pollutaquae</name>
    <dbReference type="NCBI Taxonomy" id="2200892"/>
    <lineage>
        <taxon>Bacteria</taxon>
        <taxon>Pseudomonadati</taxon>
        <taxon>Pseudomonadota</taxon>
        <taxon>Alphaproteobacteria</taxon>
        <taxon>Rhodobacterales</taxon>
        <taxon>Paracoccaceae</taxon>
        <taxon>Litorivita</taxon>
    </lineage>
</organism>